<evidence type="ECO:0000313" key="2">
    <source>
        <dbReference type="EMBL" id="CAC5409012.1"/>
    </source>
</evidence>
<feature type="compositionally biased region" description="Polar residues" evidence="1">
    <location>
        <begin position="145"/>
        <end position="163"/>
    </location>
</feature>
<dbReference type="EMBL" id="CACVKT020007620">
    <property type="protein sequence ID" value="CAC5409012.1"/>
    <property type="molecule type" value="Genomic_DNA"/>
</dbReference>
<feature type="region of interest" description="Disordered" evidence="1">
    <location>
        <begin position="145"/>
        <end position="183"/>
    </location>
</feature>
<name>A0A6J8DN37_MYTCO</name>
<evidence type="ECO:0000256" key="1">
    <source>
        <dbReference type="SAM" id="MobiDB-lite"/>
    </source>
</evidence>
<dbReference type="Proteomes" id="UP000507470">
    <property type="component" value="Unassembled WGS sequence"/>
</dbReference>
<organism evidence="2 3">
    <name type="scientific">Mytilus coruscus</name>
    <name type="common">Sea mussel</name>
    <dbReference type="NCBI Taxonomy" id="42192"/>
    <lineage>
        <taxon>Eukaryota</taxon>
        <taxon>Metazoa</taxon>
        <taxon>Spiralia</taxon>
        <taxon>Lophotrochozoa</taxon>
        <taxon>Mollusca</taxon>
        <taxon>Bivalvia</taxon>
        <taxon>Autobranchia</taxon>
        <taxon>Pteriomorphia</taxon>
        <taxon>Mytilida</taxon>
        <taxon>Mytiloidea</taxon>
        <taxon>Mytilidae</taxon>
        <taxon>Mytilinae</taxon>
        <taxon>Mytilus</taxon>
    </lineage>
</organism>
<dbReference type="OrthoDB" id="6155266at2759"/>
<keyword evidence="3" id="KW-1185">Reference proteome</keyword>
<accession>A0A6J8DN37</accession>
<sequence length="276" mass="32819">MPSEIRKHLTREHGSTDWFIGDLRRSIFKELAILESGRSTETFETATYFLHKLKIARNLAKYQFTTEILSNKLRILQGTHFSSECTKYTDHNDRMKIVKEDRLCFNCLRRHRVVDCKSKSNCKKCDRRHHTSLCSNEHDKETLSASSTYTDHSKEPVQSTHFRATNLGEKEETHNTEDKTERNTINIEHISRIMDTSRTKQRTTGPLTVNETYKSDLMWTRDIKQNKYFYDDLQGMRISKSPFKQLTLYQELDYKEKLTRKKESEINLTPYYIKLW</sequence>
<gene>
    <name evidence="2" type="ORF">MCOR_42345</name>
</gene>
<protein>
    <submittedName>
        <fullName evidence="2">Uncharacterized protein</fullName>
    </submittedName>
</protein>
<reference evidence="2 3" key="1">
    <citation type="submission" date="2020-06" db="EMBL/GenBank/DDBJ databases">
        <authorList>
            <person name="Li R."/>
            <person name="Bekaert M."/>
        </authorList>
    </citation>
    <scope>NUCLEOTIDE SEQUENCE [LARGE SCALE GENOMIC DNA]</scope>
    <source>
        <strain evidence="3">wild</strain>
    </source>
</reference>
<feature type="compositionally biased region" description="Basic and acidic residues" evidence="1">
    <location>
        <begin position="168"/>
        <end position="182"/>
    </location>
</feature>
<proteinExistence type="predicted"/>
<dbReference type="AlphaFoldDB" id="A0A6J8DN37"/>
<evidence type="ECO:0000313" key="3">
    <source>
        <dbReference type="Proteomes" id="UP000507470"/>
    </source>
</evidence>